<feature type="chain" id="PRO_5040400387" evidence="1">
    <location>
        <begin position="21"/>
        <end position="125"/>
    </location>
</feature>
<dbReference type="EMBL" id="ML996089">
    <property type="protein sequence ID" value="KAF2150483.1"/>
    <property type="molecule type" value="Genomic_DNA"/>
</dbReference>
<name>A0A9P4J164_9PEZI</name>
<accession>A0A9P4J164</accession>
<dbReference type="AlphaFoldDB" id="A0A9P4J164"/>
<evidence type="ECO:0000256" key="1">
    <source>
        <dbReference type="SAM" id="SignalP"/>
    </source>
</evidence>
<keyword evidence="3" id="KW-1185">Reference proteome</keyword>
<reference evidence="2" key="1">
    <citation type="journal article" date="2020" name="Stud. Mycol.">
        <title>101 Dothideomycetes genomes: a test case for predicting lifestyles and emergence of pathogens.</title>
        <authorList>
            <person name="Haridas S."/>
            <person name="Albert R."/>
            <person name="Binder M."/>
            <person name="Bloem J."/>
            <person name="Labutti K."/>
            <person name="Salamov A."/>
            <person name="Andreopoulos B."/>
            <person name="Baker S."/>
            <person name="Barry K."/>
            <person name="Bills G."/>
            <person name="Bluhm B."/>
            <person name="Cannon C."/>
            <person name="Castanera R."/>
            <person name="Culley D."/>
            <person name="Daum C."/>
            <person name="Ezra D."/>
            <person name="Gonzalez J."/>
            <person name="Henrissat B."/>
            <person name="Kuo A."/>
            <person name="Liang C."/>
            <person name="Lipzen A."/>
            <person name="Lutzoni F."/>
            <person name="Magnuson J."/>
            <person name="Mondo S."/>
            <person name="Nolan M."/>
            <person name="Ohm R."/>
            <person name="Pangilinan J."/>
            <person name="Park H.-J."/>
            <person name="Ramirez L."/>
            <person name="Alfaro M."/>
            <person name="Sun H."/>
            <person name="Tritt A."/>
            <person name="Yoshinaga Y."/>
            <person name="Zwiers L.-H."/>
            <person name="Turgeon B."/>
            <person name="Goodwin S."/>
            <person name="Spatafora J."/>
            <person name="Crous P."/>
            <person name="Grigoriev I."/>
        </authorList>
    </citation>
    <scope>NUCLEOTIDE SEQUENCE</scope>
    <source>
        <strain evidence="2">CBS 260.36</strain>
    </source>
</reference>
<comment type="caution">
    <text evidence="2">The sequence shown here is derived from an EMBL/GenBank/DDBJ whole genome shotgun (WGS) entry which is preliminary data.</text>
</comment>
<evidence type="ECO:0000313" key="3">
    <source>
        <dbReference type="Proteomes" id="UP000799439"/>
    </source>
</evidence>
<sequence length="125" mass="13870">MVQLPLILLGGLLLAASSFAYDVSIFTNGKKSGITIPDNEAPRLIRDFGKWTNNTFKATNNVFYHNLLHISTAQGNPDDRAKAAKHTLAWILDVLKSHNVKFDNVEETKTRASLWNTSAGKRFVA</sequence>
<evidence type="ECO:0000313" key="2">
    <source>
        <dbReference type="EMBL" id="KAF2150483.1"/>
    </source>
</evidence>
<proteinExistence type="predicted"/>
<keyword evidence="1" id="KW-0732">Signal</keyword>
<dbReference type="Proteomes" id="UP000799439">
    <property type="component" value="Unassembled WGS sequence"/>
</dbReference>
<feature type="signal peptide" evidence="1">
    <location>
        <begin position="1"/>
        <end position="20"/>
    </location>
</feature>
<gene>
    <name evidence="2" type="ORF">K461DRAFT_308385</name>
</gene>
<organism evidence="2 3">
    <name type="scientific">Myriangium duriaei CBS 260.36</name>
    <dbReference type="NCBI Taxonomy" id="1168546"/>
    <lineage>
        <taxon>Eukaryota</taxon>
        <taxon>Fungi</taxon>
        <taxon>Dikarya</taxon>
        <taxon>Ascomycota</taxon>
        <taxon>Pezizomycotina</taxon>
        <taxon>Dothideomycetes</taxon>
        <taxon>Dothideomycetidae</taxon>
        <taxon>Myriangiales</taxon>
        <taxon>Myriangiaceae</taxon>
        <taxon>Myriangium</taxon>
    </lineage>
</organism>
<protein>
    <submittedName>
        <fullName evidence="2">Uncharacterized protein</fullName>
    </submittedName>
</protein>